<dbReference type="GO" id="GO:0005886">
    <property type="term" value="C:plasma membrane"/>
    <property type="evidence" value="ECO:0007669"/>
    <property type="project" value="UniProtKB-SubCell"/>
</dbReference>
<organism evidence="10 11">
    <name type="scientific">Persephonella marina (strain DSM 14350 / EX-H1)</name>
    <dbReference type="NCBI Taxonomy" id="123214"/>
    <lineage>
        <taxon>Bacteria</taxon>
        <taxon>Pseudomonadati</taxon>
        <taxon>Aquificota</taxon>
        <taxon>Aquificia</taxon>
        <taxon>Aquificales</taxon>
        <taxon>Hydrogenothermaceae</taxon>
        <taxon>Persephonella</taxon>
    </lineage>
</organism>
<evidence type="ECO:0000259" key="9">
    <source>
        <dbReference type="Pfam" id="PF00482"/>
    </source>
</evidence>
<evidence type="ECO:0000256" key="7">
    <source>
        <dbReference type="ARBA" id="ARBA00023136"/>
    </source>
</evidence>
<evidence type="ECO:0000256" key="8">
    <source>
        <dbReference type="SAM" id="Phobius"/>
    </source>
</evidence>
<dbReference type="InterPro" id="IPR018076">
    <property type="entry name" value="T2SS_GspF_dom"/>
</dbReference>
<dbReference type="PaxDb" id="123214-PERMA_1504"/>
<feature type="domain" description="Type II secretion system protein GspF" evidence="9">
    <location>
        <begin position="270"/>
        <end position="391"/>
    </location>
</feature>
<keyword evidence="4" id="KW-0997">Cell inner membrane</keyword>
<keyword evidence="7 8" id="KW-0472">Membrane</keyword>
<feature type="domain" description="Type II secretion system protein GspF" evidence="9">
    <location>
        <begin position="67"/>
        <end position="190"/>
    </location>
</feature>
<dbReference type="InterPro" id="IPR042094">
    <property type="entry name" value="T2SS_GspF_sf"/>
</dbReference>
<evidence type="ECO:0000256" key="4">
    <source>
        <dbReference type="ARBA" id="ARBA00022519"/>
    </source>
</evidence>
<evidence type="ECO:0000256" key="6">
    <source>
        <dbReference type="ARBA" id="ARBA00022989"/>
    </source>
</evidence>
<keyword evidence="3" id="KW-1003">Cell membrane</keyword>
<keyword evidence="11" id="KW-1185">Reference proteome</keyword>
<dbReference type="STRING" id="123214.PERMA_1504"/>
<evidence type="ECO:0000313" key="11">
    <source>
        <dbReference type="Proteomes" id="UP000001366"/>
    </source>
</evidence>
<dbReference type="RefSeq" id="WP_012676425.1">
    <property type="nucleotide sequence ID" value="NC_012440.1"/>
</dbReference>
<evidence type="ECO:0000256" key="5">
    <source>
        <dbReference type="ARBA" id="ARBA00022692"/>
    </source>
</evidence>
<evidence type="ECO:0000256" key="3">
    <source>
        <dbReference type="ARBA" id="ARBA00022475"/>
    </source>
</evidence>
<dbReference type="Pfam" id="PF00482">
    <property type="entry name" value="T2SSF"/>
    <property type="match status" value="2"/>
</dbReference>
<gene>
    <name evidence="10" type="primary">pilC</name>
    <name evidence="10" type="ordered locus">PERMA_1504</name>
</gene>
<dbReference type="OrthoDB" id="9805682at2"/>
<dbReference type="InterPro" id="IPR003004">
    <property type="entry name" value="GspF/PilC"/>
</dbReference>
<feature type="transmembrane region" description="Helical" evidence="8">
    <location>
        <begin position="372"/>
        <end position="392"/>
    </location>
</feature>
<dbReference type="AlphaFoldDB" id="C0QRH6"/>
<feature type="transmembrane region" description="Helical" evidence="8">
    <location>
        <begin position="168"/>
        <end position="196"/>
    </location>
</feature>
<dbReference type="eggNOG" id="COG1459">
    <property type="taxonomic scope" value="Bacteria"/>
</dbReference>
<keyword evidence="6 8" id="KW-1133">Transmembrane helix</keyword>
<comment type="similarity">
    <text evidence="2">Belongs to the GSP F family.</text>
</comment>
<feature type="transmembrane region" description="Helical" evidence="8">
    <location>
        <begin position="216"/>
        <end position="239"/>
    </location>
</feature>
<protein>
    <submittedName>
        <fullName evidence="10">Type IV pilus biogenesis protein PilC</fullName>
    </submittedName>
</protein>
<name>C0QRH6_PERMH</name>
<evidence type="ECO:0000313" key="10">
    <source>
        <dbReference type="EMBL" id="ACO04187.1"/>
    </source>
</evidence>
<dbReference type="PANTHER" id="PTHR30012">
    <property type="entry name" value="GENERAL SECRETION PATHWAY PROTEIN"/>
    <property type="match status" value="1"/>
</dbReference>
<reference evidence="10 11" key="1">
    <citation type="journal article" date="2009" name="J. Bacteriol.">
        <title>Complete and draft genome sequences of six members of the Aquificales.</title>
        <authorList>
            <person name="Reysenbach A.L."/>
            <person name="Hamamura N."/>
            <person name="Podar M."/>
            <person name="Griffiths E."/>
            <person name="Ferreira S."/>
            <person name="Hochstein R."/>
            <person name="Heidelberg J."/>
            <person name="Johnson J."/>
            <person name="Mead D."/>
            <person name="Pohorille A."/>
            <person name="Sarmiento M."/>
            <person name="Schweighofer K."/>
            <person name="Seshadri R."/>
            <person name="Voytek M.A."/>
        </authorList>
    </citation>
    <scope>NUCLEOTIDE SEQUENCE [LARGE SCALE GENOMIC DNA]</scope>
    <source>
        <strain evidence="11">DSM 14350 / EX-H1</strain>
    </source>
</reference>
<proteinExistence type="inferred from homology"/>
<evidence type="ECO:0000256" key="1">
    <source>
        <dbReference type="ARBA" id="ARBA00004429"/>
    </source>
</evidence>
<dbReference type="PANTHER" id="PTHR30012:SF0">
    <property type="entry name" value="TYPE II SECRETION SYSTEM PROTEIN F-RELATED"/>
    <property type="match status" value="1"/>
</dbReference>
<comment type="subcellular location">
    <subcellularLocation>
        <location evidence="1">Cell inner membrane</location>
        <topology evidence="1">Multi-pass membrane protein</topology>
    </subcellularLocation>
</comment>
<dbReference type="KEGG" id="pmx:PERMA_1504"/>
<dbReference type="Proteomes" id="UP000001366">
    <property type="component" value="Chromosome"/>
</dbReference>
<dbReference type="EMBL" id="CP001230">
    <property type="protein sequence ID" value="ACO04187.1"/>
    <property type="molecule type" value="Genomic_DNA"/>
</dbReference>
<dbReference type="FunFam" id="1.20.81.30:FF:000001">
    <property type="entry name" value="Type II secretion system protein F"/>
    <property type="match status" value="2"/>
</dbReference>
<sequence>MPKFIYTARDKYGVLKKDTIYASDVGAAETELTKQGYQIIRIELAPKKEISIDIFKPKVKEKDLAIFTRQLGAMISAGVGIAEALEILSEQIPNKTLADALKSVKEDVMAGMSLAKAMEKHPKAFPEFLVNLTAAAEESGNLDVILKRATVYYEKIAAIKRKLISASWYPAMVVVIATVIVLGILTFIVPTFAQLYKGMGSELPFLTQFLIDASNFVKANILYIFAGIFGLFILNGYIYKTRAGKEFWHRVFLNLPLLGEIFRKGAVAKFSRTLSTLVSGGVPIIRALEIASTVAGNVVIEKSINKTKDEVEKGKQIYQSLDPKLFPPIFIAMVRVGENTGRLDEMLDTIADFFEDEVDRAVEGLLSTIEPLLMVFIGGIVGVILVGLYLPIFKLGELMK</sequence>
<accession>C0QRH6</accession>
<dbReference type="HOGENOM" id="CLU_035032_2_2_0"/>
<dbReference type="PRINTS" id="PR00812">
    <property type="entry name" value="BCTERIALGSPF"/>
</dbReference>
<evidence type="ECO:0000256" key="2">
    <source>
        <dbReference type="ARBA" id="ARBA00005745"/>
    </source>
</evidence>
<dbReference type="Gene3D" id="1.20.81.30">
    <property type="entry name" value="Type II secretion system (T2SS), domain F"/>
    <property type="match status" value="2"/>
</dbReference>
<keyword evidence="5 8" id="KW-0812">Transmembrane</keyword>